<comment type="catalytic activity">
    <reaction evidence="7">
        <text>inosine + phosphate = alpha-D-ribose 1-phosphate + hypoxanthine</text>
        <dbReference type="Rhea" id="RHEA:27646"/>
        <dbReference type="ChEBI" id="CHEBI:17368"/>
        <dbReference type="ChEBI" id="CHEBI:17596"/>
        <dbReference type="ChEBI" id="CHEBI:43474"/>
        <dbReference type="ChEBI" id="CHEBI:57720"/>
        <dbReference type="EC" id="2.4.2.1"/>
    </reaction>
</comment>
<feature type="binding site" evidence="13">
    <location>
        <position position="212"/>
    </location>
    <ligand>
        <name>a purine D-ribonucleoside</name>
        <dbReference type="ChEBI" id="CHEBI:142355"/>
    </ligand>
</feature>
<dbReference type="GO" id="GO:0005737">
    <property type="term" value="C:cytoplasm"/>
    <property type="evidence" value="ECO:0007669"/>
    <property type="project" value="TreeGrafter"/>
</dbReference>
<dbReference type="InterPro" id="IPR000845">
    <property type="entry name" value="Nucleoside_phosphorylase_d"/>
</dbReference>
<evidence type="ECO:0000256" key="7">
    <source>
        <dbReference type="ARBA" id="ARBA00023918"/>
    </source>
</evidence>
<evidence type="ECO:0000313" key="15">
    <source>
        <dbReference type="EMBL" id="VDN50665.1"/>
    </source>
</evidence>
<dbReference type="GO" id="GO:0004731">
    <property type="term" value="F:purine-nucleoside phosphorylase activity"/>
    <property type="evidence" value="ECO:0007669"/>
    <property type="project" value="UniProtKB-EC"/>
</dbReference>
<dbReference type="InterPro" id="IPR035994">
    <property type="entry name" value="Nucleoside_phosphorylase_sf"/>
</dbReference>
<evidence type="ECO:0000256" key="10">
    <source>
        <dbReference type="ARBA" id="ARBA00023970"/>
    </source>
</evidence>
<accession>A0A0N4UE13</accession>
<evidence type="ECO:0000256" key="11">
    <source>
        <dbReference type="ARBA" id="ARBA00031036"/>
    </source>
</evidence>
<feature type="binding site" evidence="13">
    <location>
        <position position="129"/>
    </location>
    <ligand>
        <name>phosphate</name>
        <dbReference type="ChEBI" id="CHEBI:43474"/>
    </ligand>
</feature>
<keyword evidence="6" id="KW-0808">Transferase</keyword>
<dbReference type="SUPFAM" id="SSF53167">
    <property type="entry name" value="Purine and uridine phosphorylases"/>
    <property type="match status" value="1"/>
</dbReference>
<evidence type="ECO:0000256" key="2">
    <source>
        <dbReference type="ARBA" id="ARBA00006751"/>
    </source>
</evidence>
<dbReference type="WBParaSite" id="DME_0000559301-mRNA-1">
    <property type="protein sequence ID" value="DME_0000559301-mRNA-1"/>
    <property type="gene ID" value="DME_0000559301"/>
</dbReference>
<dbReference type="GO" id="GO:0009116">
    <property type="term" value="P:nucleoside metabolic process"/>
    <property type="evidence" value="ECO:0007669"/>
    <property type="project" value="InterPro"/>
</dbReference>
<dbReference type="AlphaFoldDB" id="A0A0N4UE13"/>
<evidence type="ECO:0000256" key="4">
    <source>
        <dbReference type="ARBA" id="ARBA00013834"/>
    </source>
</evidence>
<comment type="similarity">
    <text evidence="2">Belongs to the PNP/MTAP phosphorylase family.</text>
</comment>
<dbReference type="EMBL" id="UYYG01000006">
    <property type="protein sequence ID" value="VDN50665.1"/>
    <property type="molecule type" value="Genomic_DNA"/>
</dbReference>
<sequence>MIKLLKLSSGCFSPRSYEEIVHVAHHIFNMVKRKKNPEIGIICGSGLGDIPSVFEDTETVPYSKIPGFPNTTVAGHKNNLIFGTLSGKEVVCLQGRFHPYEHNMNLALCALPVRIMHELGIKILIISNAAGGINENFERGDLMLIKDQLFLPGLAGFSPLVGLNGPEWGPKFVSLHDMYNKDLRKLALDIAKKMGIRMHEGTYAMCAGPQYESGAEIKFLKTCGVDAMGMSTCHEAVVAKQCGIKILGVSLITNMLVPYFY</sequence>
<evidence type="ECO:0000256" key="13">
    <source>
        <dbReference type="PIRSR" id="PIRSR000477-2"/>
    </source>
</evidence>
<comment type="catalytic activity">
    <reaction evidence="9">
        <text>2'-deoxyinosine + phosphate = 2-deoxy-alpha-D-ribose 1-phosphate + hypoxanthine</text>
        <dbReference type="Rhea" id="RHEA:27750"/>
        <dbReference type="ChEBI" id="CHEBI:17368"/>
        <dbReference type="ChEBI" id="CHEBI:28997"/>
        <dbReference type="ChEBI" id="CHEBI:43474"/>
        <dbReference type="ChEBI" id="CHEBI:57259"/>
        <dbReference type="EC" id="2.4.2.1"/>
    </reaction>
</comment>
<evidence type="ECO:0000313" key="17">
    <source>
        <dbReference type="Proteomes" id="UP000274756"/>
    </source>
</evidence>
<feature type="binding site" evidence="13">
    <location>
        <position position="76"/>
    </location>
    <ligand>
        <name>phosphate</name>
        <dbReference type="ChEBI" id="CHEBI:43474"/>
    </ligand>
</feature>
<evidence type="ECO:0000256" key="8">
    <source>
        <dbReference type="ARBA" id="ARBA00023929"/>
    </source>
</evidence>
<dbReference type="OrthoDB" id="10261782at2759"/>
<proteinExistence type="inferred from homology"/>
<dbReference type="PIRSF" id="PIRSF000477">
    <property type="entry name" value="PurNPase"/>
    <property type="match status" value="1"/>
</dbReference>
<dbReference type="Gene3D" id="3.40.50.1580">
    <property type="entry name" value="Nucleoside phosphorylase domain"/>
    <property type="match status" value="1"/>
</dbReference>
<evidence type="ECO:0000256" key="3">
    <source>
        <dbReference type="ARBA" id="ARBA00011886"/>
    </source>
</evidence>
<comment type="catalytic activity">
    <reaction evidence="8">
        <text>2'-deoxyguanosine + phosphate = 2-deoxy-alpha-D-ribose 1-phosphate + guanine</text>
        <dbReference type="Rhea" id="RHEA:27738"/>
        <dbReference type="ChEBI" id="CHEBI:16235"/>
        <dbReference type="ChEBI" id="CHEBI:17172"/>
        <dbReference type="ChEBI" id="CHEBI:43474"/>
        <dbReference type="ChEBI" id="CHEBI:57259"/>
        <dbReference type="EC" id="2.4.2.1"/>
    </reaction>
</comment>
<dbReference type="PANTHER" id="PTHR11904:SF9">
    <property type="entry name" value="PURINE NUCLEOSIDE PHOSPHORYLASE-RELATED"/>
    <property type="match status" value="1"/>
</dbReference>
<dbReference type="CDD" id="cd09009">
    <property type="entry name" value="PNP-EcPNPII_like"/>
    <property type="match status" value="1"/>
</dbReference>
<dbReference type="EC" id="2.4.2.1" evidence="3"/>
<feature type="binding site" evidence="13">
    <location>
        <position position="45"/>
    </location>
    <ligand>
        <name>phosphate</name>
        <dbReference type="ChEBI" id="CHEBI:43474"/>
    </ligand>
</feature>
<reference evidence="15 17" key="2">
    <citation type="submission" date="2018-11" db="EMBL/GenBank/DDBJ databases">
        <authorList>
            <consortium name="Pathogen Informatics"/>
        </authorList>
    </citation>
    <scope>NUCLEOTIDE SEQUENCE [LARGE SCALE GENOMIC DNA]</scope>
</reference>
<keyword evidence="5" id="KW-0328">Glycosyltransferase</keyword>
<dbReference type="PANTHER" id="PTHR11904">
    <property type="entry name" value="METHYLTHIOADENOSINE/PURINE NUCLEOSIDE PHOSPHORYLASE"/>
    <property type="match status" value="1"/>
</dbReference>
<evidence type="ECO:0000256" key="5">
    <source>
        <dbReference type="ARBA" id="ARBA00022676"/>
    </source>
</evidence>
<dbReference type="NCBIfam" id="TIGR01700">
    <property type="entry name" value="PNPH"/>
    <property type="match status" value="1"/>
</dbReference>
<comment type="catalytic activity">
    <reaction evidence="10">
        <text>guanosine + phosphate = alpha-D-ribose 1-phosphate + guanine</text>
        <dbReference type="Rhea" id="RHEA:13233"/>
        <dbReference type="ChEBI" id="CHEBI:16235"/>
        <dbReference type="ChEBI" id="CHEBI:16750"/>
        <dbReference type="ChEBI" id="CHEBI:43474"/>
        <dbReference type="ChEBI" id="CHEBI:57720"/>
        <dbReference type="EC" id="2.4.2.1"/>
    </reaction>
</comment>
<dbReference type="Pfam" id="PF01048">
    <property type="entry name" value="PNP_UDP_1"/>
    <property type="match status" value="1"/>
</dbReference>
<dbReference type="UniPathway" id="UPA00606"/>
<protein>
    <recommendedName>
        <fullName evidence="4">Purine nucleoside phosphorylase</fullName>
        <ecNumber evidence="3">2.4.2.1</ecNumber>
    </recommendedName>
    <alternativeName>
        <fullName evidence="12">Inosine phosphorylase</fullName>
    </alternativeName>
    <alternativeName>
        <fullName evidence="11">Inosine-guanosine phosphorylase</fullName>
    </alternativeName>
</protein>
<name>A0A0N4UE13_DRAME</name>
<feature type="binding site" evidence="13">
    <location>
        <position position="254"/>
    </location>
    <ligand>
        <name>a purine D-ribonucleoside</name>
        <dbReference type="ChEBI" id="CHEBI:142355"/>
    </ligand>
</feature>
<dbReference type="Proteomes" id="UP000038040">
    <property type="component" value="Unplaced"/>
</dbReference>
<evidence type="ECO:0000313" key="16">
    <source>
        <dbReference type="Proteomes" id="UP000038040"/>
    </source>
</evidence>
<dbReference type="Proteomes" id="UP000274756">
    <property type="component" value="Unassembled WGS sequence"/>
</dbReference>
<evidence type="ECO:0000256" key="6">
    <source>
        <dbReference type="ARBA" id="ARBA00022679"/>
    </source>
</evidence>
<evidence type="ECO:0000313" key="18">
    <source>
        <dbReference type="WBParaSite" id="DME_0000559301-mRNA-1"/>
    </source>
</evidence>
<dbReference type="STRING" id="318479.A0A0N4UE13"/>
<feature type="binding site" evidence="13">
    <location>
        <position position="231"/>
    </location>
    <ligand>
        <name>phosphate</name>
        <dbReference type="ChEBI" id="CHEBI:43474"/>
    </ligand>
</feature>
<evidence type="ECO:0000259" key="14">
    <source>
        <dbReference type="Pfam" id="PF01048"/>
    </source>
</evidence>
<feature type="binding site" evidence="13">
    <location>
        <begin position="96"/>
        <end position="98"/>
    </location>
    <ligand>
        <name>phosphate</name>
        <dbReference type="ChEBI" id="CHEBI:43474"/>
    </ligand>
</feature>
<dbReference type="NCBIfam" id="NF006054">
    <property type="entry name" value="PRK08202.1"/>
    <property type="match status" value="1"/>
</dbReference>
<keyword evidence="17" id="KW-1185">Reference proteome</keyword>
<dbReference type="InterPro" id="IPR011268">
    <property type="entry name" value="Purine_phosphorylase"/>
</dbReference>
<evidence type="ECO:0000256" key="9">
    <source>
        <dbReference type="ARBA" id="ARBA00023950"/>
    </source>
</evidence>
<evidence type="ECO:0000256" key="1">
    <source>
        <dbReference type="ARBA" id="ARBA00005058"/>
    </source>
</evidence>
<gene>
    <name evidence="15" type="ORF">DME_LOCUS638</name>
</gene>
<reference evidence="18" key="1">
    <citation type="submission" date="2017-02" db="UniProtKB">
        <authorList>
            <consortium name="WormBaseParasite"/>
        </authorList>
    </citation>
    <scope>IDENTIFICATION</scope>
</reference>
<dbReference type="NCBIfam" id="TIGR01697">
    <property type="entry name" value="PNPH-PUNA-XAPA"/>
    <property type="match status" value="1"/>
</dbReference>
<organism evidence="16 18">
    <name type="scientific">Dracunculus medinensis</name>
    <name type="common">Guinea worm</name>
    <dbReference type="NCBI Taxonomy" id="318479"/>
    <lineage>
        <taxon>Eukaryota</taxon>
        <taxon>Metazoa</taxon>
        <taxon>Ecdysozoa</taxon>
        <taxon>Nematoda</taxon>
        <taxon>Chromadorea</taxon>
        <taxon>Rhabditida</taxon>
        <taxon>Spirurina</taxon>
        <taxon>Dracunculoidea</taxon>
        <taxon>Dracunculidae</taxon>
        <taxon>Dracunculus</taxon>
    </lineage>
</organism>
<dbReference type="InterPro" id="IPR011270">
    <property type="entry name" value="Pur_Nuc_Pase_Ino/Guo-sp"/>
</dbReference>
<feature type="domain" description="Nucleoside phosphorylase" evidence="14">
    <location>
        <begin position="38"/>
        <end position="257"/>
    </location>
</feature>
<comment type="pathway">
    <text evidence="1">Purine metabolism; purine nucleoside salvage.</text>
</comment>
<evidence type="ECO:0000256" key="12">
    <source>
        <dbReference type="ARBA" id="ARBA00033072"/>
    </source>
</evidence>